<dbReference type="InterPro" id="IPR001647">
    <property type="entry name" value="HTH_TetR"/>
</dbReference>
<dbReference type="Pfam" id="PF00440">
    <property type="entry name" value="TetR_N"/>
    <property type="match status" value="1"/>
</dbReference>
<feature type="domain" description="HTH tetR-type" evidence="5">
    <location>
        <begin position="6"/>
        <end position="66"/>
    </location>
</feature>
<organism evidence="6 7">
    <name type="scientific">Bacillus gobiensis</name>
    <dbReference type="NCBI Taxonomy" id="1441095"/>
    <lineage>
        <taxon>Bacteria</taxon>
        <taxon>Bacillati</taxon>
        <taxon>Bacillota</taxon>
        <taxon>Bacilli</taxon>
        <taxon>Bacillales</taxon>
        <taxon>Bacillaceae</taxon>
        <taxon>Bacillus</taxon>
    </lineage>
</organism>
<keyword evidence="3" id="KW-0804">Transcription</keyword>
<dbReference type="EMBL" id="CP012600">
    <property type="protein sequence ID" value="ALC80195.1"/>
    <property type="molecule type" value="Genomic_DNA"/>
</dbReference>
<dbReference type="SUPFAM" id="SSF48498">
    <property type="entry name" value="Tetracyclin repressor-like, C-terminal domain"/>
    <property type="match status" value="1"/>
</dbReference>
<dbReference type="Pfam" id="PF16925">
    <property type="entry name" value="TetR_C_13"/>
    <property type="match status" value="1"/>
</dbReference>
<reference evidence="7" key="1">
    <citation type="submission" date="2015-08" db="EMBL/GenBank/DDBJ databases">
        <title>Genome sequencing project for genomic taxonomy and phylogenomics of Bacillus-like bacteria.</title>
        <authorList>
            <person name="Liu B."/>
            <person name="Wang J."/>
            <person name="Zhu Y."/>
            <person name="Liu G."/>
            <person name="Chen Q."/>
            <person name="Chen Z."/>
            <person name="Lan J."/>
            <person name="Che J."/>
            <person name="Ge C."/>
            <person name="Shi H."/>
            <person name="Pan Z."/>
            <person name="Liu X."/>
        </authorList>
    </citation>
    <scope>NUCLEOTIDE SEQUENCE [LARGE SCALE GENOMIC DNA]</scope>
    <source>
        <strain evidence="7">FJAT-4402</strain>
    </source>
</reference>
<evidence type="ECO:0000313" key="7">
    <source>
        <dbReference type="Proteomes" id="UP000067625"/>
    </source>
</evidence>
<dbReference type="PANTHER" id="PTHR47506:SF10">
    <property type="entry name" value="TRANSCRIPTIONAL REGULATORY PROTEIN"/>
    <property type="match status" value="1"/>
</dbReference>
<dbReference type="PANTHER" id="PTHR47506">
    <property type="entry name" value="TRANSCRIPTIONAL REGULATORY PROTEIN"/>
    <property type="match status" value="1"/>
</dbReference>
<evidence type="ECO:0000256" key="3">
    <source>
        <dbReference type="ARBA" id="ARBA00023163"/>
    </source>
</evidence>
<dbReference type="GO" id="GO:0003677">
    <property type="term" value="F:DNA binding"/>
    <property type="evidence" value="ECO:0007669"/>
    <property type="project" value="UniProtKB-UniRule"/>
</dbReference>
<accession>A0A0M4G5Y0</accession>
<dbReference type="InterPro" id="IPR011075">
    <property type="entry name" value="TetR_C"/>
</dbReference>
<dbReference type="RefSeq" id="WP_053601914.1">
    <property type="nucleotide sequence ID" value="NZ_CP012600.1"/>
</dbReference>
<evidence type="ECO:0000256" key="2">
    <source>
        <dbReference type="ARBA" id="ARBA00023125"/>
    </source>
</evidence>
<dbReference type="Proteomes" id="UP000067625">
    <property type="component" value="Chromosome"/>
</dbReference>
<keyword evidence="7" id="KW-1185">Reference proteome</keyword>
<dbReference type="OrthoDB" id="9795242at2"/>
<dbReference type="PATRIC" id="fig|1441095.3.peg.45"/>
<evidence type="ECO:0000313" key="6">
    <source>
        <dbReference type="EMBL" id="ALC80195.1"/>
    </source>
</evidence>
<sequence>MGRSIAFNKEEALNKAMFLFWDKGYDATYISDLIKTMGISRSTLYDSFGDKVQLFKLVLENYQKRGSEKKKLLFTGSTAKEALTAYFYKHIEDCYSKQTPDSCLITNSSLLIGHIDPSIEDTLIKNFTDLELKFKQVIEEGQRKGEISEQEDNELIAYTLLSLNHSISLMSRYKKEKDLAYKLADKTIKAL</sequence>
<evidence type="ECO:0000256" key="1">
    <source>
        <dbReference type="ARBA" id="ARBA00023015"/>
    </source>
</evidence>
<feature type="DNA-binding region" description="H-T-H motif" evidence="4">
    <location>
        <begin position="29"/>
        <end position="48"/>
    </location>
</feature>
<gene>
    <name evidence="6" type="ORF">AM592_00215</name>
</gene>
<keyword evidence="2 4" id="KW-0238">DNA-binding</keyword>
<evidence type="ECO:0000259" key="5">
    <source>
        <dbReference type="PROSITE" id="PS50977"/>
    </source>
</evidence>
<dbReference type="Gene3D" id="1.10.357.10">
    <property type="entry name" value="Tetracycline Repressor, domain 2"/>
    <property type="match status" value="1"/>
</dbReference>
<keyword evidence="1" id="KW-0805">Transcription regulation</keyword>
<name>A0A0M4G5Y0_9BACI</name>
<dbReference type="STRING" id="1441095.AM592_00215"/>
<evidence type="ECO:0000256" key="4">
    <source>
        <dbReference type="PROSITE-ProRule" id="PRU00335"/>
    </source>
</evidence>
<dbReference type="InterPro" id="IPR036271">
    <property type="entry name" value="Tet_transcr_reg_TetR-rel_C_sf"/>
</dbReference>
<dbReference type="AlphaFoldDB" id="A0A0M4G5Y0"/>
<dbReference type="Gene3D" id="1.10.10.60">
    <property type="entry name" value="Homeodomain-like"/>
    <property type="match status" value="1"/>
</dbReference>
<proteinExistence type="predicted"/>
<reference evidence="6 7" key="2">
    <citation type="journal article" date="2016" name="Int. J. Syst. Evol. Microbiol.">
        <title>Bacillus gobiensis sp. nov., isolated from a soil sample.</title>
        <authorList>
            <person name="Liu B."/>
            <person name="Liu G.H."/>
            <person name="Cetin S."/>
            <person name="Schumann P."/>
            <person name="Pan Z.Z."/>
            <person name="Chen Q.Q."/>
        </authorList>
    </citation>
    <scope>NUCLEOTIDE SEQUENCE [LARGE SCALE GENOMIC DNA]</scope>
    <source>
        <strain evidence="6 7">FJAT-4402</strain>
    </source>
</reference>
<protein>
    <submittedName>
        <fullName evidence="6">TetR family transcriptional regulator</fullName>
    </submittedName>
</protein>
<dbReference type="InterPro" id="IPR009057">
    <property type="entry name" value="Homeodomain-like_sf"/>
</dbReference>
<dbReference type="PROSITE" id="PS50977">
    <property type="entry name" value="HTH_TETR_2"/>
    <property type="match status" value="1"/>
</dbReference>
<dbReference type="SUPFAM" id="SSF46689">
    <property type="entry name" value="Homeodomain-like"/>
    <property type="match status" value="1"/>
</dbReference>